<dbReference type="PANTHER" id="PTHR13132">
    <property type="entry name" value="ALPHA- 1,6 -FUCOSYLTRANSFERASE"/>
    <property type="match status" value="1"/>
</dbReference>
<keyword evidence="6" id="KW-1185">Reference proteome</keyword>
<dbReference type="EMBL" id="JARPUR010000002">
    <property type="protein sequence ID" value="KAK4882686.1"/>
    <property type="molecule type" value="Genomic_DNA"/>
</dbReference>
<evidence type="ECO:0000256" key="2">
    <source>
        <dbReference type="ARBA" id="ARBA00022679"/>
    </source>
</evidence>
<organism evidence="5 6">
    <name type="scientific">Aquatica leii</name>
    <dbReference type="NCBI Taxonomy" id="1421715"/>
    <lineage>
        <taxon>Eukaryota</taxon>
        <taxon>Metazoa</taxon>
        <taxon>Ecdysozoa</taxon>
        <taxon>Arthropoda</taxon>
        <taxon>Hexapoda</taxon>
        <taxon>Insecta</taxon>
        <taxon>Pterygota</taxon>
        <taxon>Neoptera</taxon>
        <taxon>Endopterygota</taxon>
        <taxon>Coleoptera</taxon>
        <taxon>Polyphaga</taxon>
        <taxon>Elateriformia</taxon>
        <taxon>Elateroidea</taxon>
        <taxon>Lampyridae</taxon>
        <taxon>Luciolinae</taxon>
        <taxon>Aquatica</taxon>
    </lineage>
</organism>
<comment type="caution">
    <text evidence="5">The sequence shown here is derived from an EMBL/GenBank/DDBJ whole genome shotgun (WGS) entry which is preliminary data.</text>
</comment>
<dbReference type="InterPro" id="IPR027350">
    <property type="entry name" value="GT23_dom"/>
</dbReference>
<evidence type="ECO:0000313" key="5">
    <source>
        <dbReference type="EMBL" id="KAK4882686.1"/>
    </source>
</evidence>
<sequence>MNELKSKPNTNPSAVSIIKKVLLLGFEYKRSLANNIEKLTEVDGFNVWRNNEITDLSNIVQTRLHYLQNPLDCENARKLVCTISYRCGFGCQMHHLISCMILAYGMQRTLILESTGWQYHRN</sequence>
<dbReference type="GO" id="GO:0006487">
    <property type="term" value="P:protein N-linked glycosylation"/>
    <property type="evidence" value="ECO:0007669"/>
    <property type="project" value="TreeGrafter"/>
</dbReference>
<keyword evidence="1 3" id="KW-0328">Glycosyltransferase</keyword>
<dbReference type="InterPro" id="IPR045573">
    <property type="entry name" value="Fut8_N_cat"/>
</dbReference>
<accession>A0AAN7PHU7</accession>
<dbReference type="GO" id="GO:0046921">
    <property type="term" value="F:alpha-(1-&gt;6)-fucosyltransferase activity"/>
    <property type="evidence" value="ECO:0007669"/>
    <property type="project" value="TreeGrafter"/>
</dbReference>
<keyword evidence="2 3" id="KW-0808">Transferase</keyword>
<dbReference type="Pfam" id="PF19745">
    <property type="entry name" value="FUT8_N_cat"/>
    <property type="match status" value="1"/>
</dbReference>
<comment type="similarity">
    <text evidence="3">Belongs to the glycosyltransferase 23 family.</text>
</comment>
<comment type="caution">
    <text evidence="3">Lacks conserved residue(s) required for the propagation of feature annotation.</text>
</comment>
<evidence type="ECO:0000256" key="1">
    <source>
        <dbReference type="ARBA" id="ARBA00022676"/>
    </source>
</evidence>
<dbReference type="Proteomes" id="UP001353858">
    <property type="component" value="Unassembled WGS sequence"/>
</dbReference>
<gene>
    <name evidence="5" type="ORF">RN001_006005</name>
</gene>
<dbReference type="PANTHER" id="PTHR13132:SF29">
    <property type="entry name" value="ALPHA-(1,6)-FUCOSYLTRANSFERASE"/>
    <property type="match status" value="1"/>
</dbReference>
<evidence type="ECO:0000313" key="6">
    <source>
        <dbReference type="Proteomes" id="UP001353858"/>
    </source>
</evidence>
<proteinExistence type="inferred from homology"/>
<reference evidence="6" key="1">
    <citation type="submission" date="2023-01" db="EMBL/GenBank/DDBJ databases">
        <title>Key to firefly adult light organ development and bioluminescence: homeobox transcription factors regulate luciferase expression and transportation to peroxisome.</title>
        <authorList>
            <person name="Fu X."/>
        </authorList>
    </citation>
    <scope>NUCLEOTIDE SEQUENCE [LARGE SCALE GENOMIC DNA]</scope>
</reference>
<protein>
    <recommendedName>
        <fullName evidence="4">GT23 domain-containing protein</fullName>
    </recommendedName>
</protein>
<evidence type="ECO:0000259" key="4">
    <source>
        <dbReference type="PROSITE" id="PS51659"/>
    </source>
</evidence>
<name>A0AAN7PHU7_9COLE</name>
<dbReference type="PROSITE" id="PS51659">
    <property type="entry name" value="GT23"/>
    <property type="match status" value="1"/>
</dbReference>
<dbReference type="AlphaFoldDB" id="A0AAN7PHU7"/>
<feature type="domain" description="GT23" evidence="4">
    <location>
        <begin position="75"/>
        <end position="122"/>
    </location>
</feature>
<evidence type="ECO:0000256" key="3">
    <source>
        <dbReference type="PROSITE-ProRule" id="PRU00992"/>
    </source>
</evidence>